<evidence type="ECO:0000259" key="1">
    <source>
        <dbReference type="PROSITE" id="PS50853"/>
    </source>
</evidence>
<gene>
    <name evidence="2" type="ORF">SAMN04487992_11917</name>
</gene>
<organism evidence="2 3">
    <name type="scientific">Cellulophaga baltica</name>
    <dbReference type="NCBI Taxonomy" id="76594"/>
    <lineage>
        <taxon>Bacteria</taxon>
        <taxon>Pseudomonadati</taxon>
        <taxon>Bacteroidota</taxon>
        <taxon>Flavobacteriia</taxon>
        <taxon>Flavobacteriales</taxon>
        <taxon>Flavobacteriaceae</taxon>
        <taxon>Cellulophaga</taxon>
    </lineage>
</organism>
<reference evidence="3" key="1">
    <citation type="submission" date="2016-10" db="EMBL/GenBank/DDBJ databases">
        <authorList>
            <person name="Varghese N."/>
            <person name="Submissions S."/>
        </authorList>
    </citation>
    <scope>NUCLEOTIDE SEQUENCE [LARGE SCALE GENOMIC DNA]</scope>
    <source>
        <strain evidence="3">DSM 24729</strain>
    </source>
</reference>
<accession>A0A1G7LLN1</accession>
<evidence type="ECO:0000313" key="2">
    <source>
        <dbReference type="EMBL" id="SDF50323.1"/>
    </source>
</evidence>
<dbReference type="AlphaFoldDB" id="A0A1G7LLN1"/>
<protein>
    <recommendedName>
        <fullName evidence="1">Fibronectin type-III domain-containing protein</fullName>
    </recommendedName>
</protein>
<dbReference type="Proteomes" id="UP000182114">
    <property type="component" value="Unassembled WGS sequence"/>
</dbReference>
<dbReference type="eggNOG" id="COG3179">
    <property type="taxonomic scope" value="Bacteria"/>
</dbReference>
<dbReference type="EMBL" id="FNBD01000019">
    <property type="protein sequence ID" value="SDF50323.1"/>
    <property type="molecule type" value="Genomic_DNA"/>
</dbReference>
<dbReference type="InterPro" id="IPR036116">
    <property type="entry name" value="FN3_sf"/>
</dbReference>
<keyword evidence="3" id="KW-1185">Reference proteome</keyword>
<dbReference type="Gene3D" id="2.60.40.10">
    <property type="entry name" value="Immunoglobulins"/>
    <property type="match status" value="1"/>
</dbReference>
<dbReference type="RefSeq" id="WP_074539472.1">
    <property type="nucleotide sequence ID" value="NZ_FNBD01000019.1"/>
</dbReference>
<dbReference type="PROSITE" id="PS50853">
    <property type="entry name" value="FN3"/>
    <property type="match status" value="1"/>
</dbReference>
<dbReference type="InterPro" id="IPR013783">
    <property type="entry name" value="Ig-like_fold"/>
</dbReference>
<feature type="domain" description="Fibronectin type-III" evidence="1">
    <location>
        <begin position="303"/>
        <end position="395"/>
    </location>
</feature>
<sequence length="488" mass="54943">MTIRKLIPCQASRWSAFMPKFLRPVLWILILFHGSVLSAQLFPVQVAPQLVPPYSLKLSHYSTTTSEKLLLNLLLTDVNESDLQVRLRFSISGNSVRIQSRNYVQNTAPIQITGGVPLRLSNLDLRPYFDFQNLEGITLNEYNKPLPSGLYQFCFEVFDWATGRPLSVKKCYPVYLFLNDPPFLNLPQRGAQVPAKELQNIIFQWTPRHVNATGVEYAFELRELWDTQVDPQTAFLASPVLYQTTSFANTLLYGPGETSLLEGKNYGWRVRAVVSDGISKAAVFKNDGYSEIFYFSYTGQCEAPQYILAKSEGTTSEKITWQTNPNHLSYQVQFRKAEAGNANNGVWFESELVETTKELFFLEKATTYEYRVGGQCMQNGGYSYSAIHTFTTPSHETASEYNCGIPPEIIITNQELLQELKVDDVFTAGDFEVTVKEVSGGNGSFSGRGFIVVPYLGNTKLSVGFDDININTDKQLTDGFVATEYTPE</sequence>
<proteinExistence type="predicted"/>
<dbReference type="InterPro" id="IPR003961">
    <property type="entry name" value="FN3_dom"/>
</dbReference>
<evidence type="ECO:0000313" key="3">
    <source>
        <dbReference type="Proteomes" id="UP000182114"/>
    </source>
</evidence>
<dbReference type="SUPFAM" id="SSF49265">
    <property type="entry name" value="Fibronectin type III"/>
    <property type="match status" value="1"/>
</dbReference>
<name>A0A1G7LLN1_9FLAO</name>